<dbReference type="Gene3D" id="3.40.50.1820">
    <property type="entry name" value="alpha/beta hydrolase"/>
    <property type="match status" value="1"/>
</dbReference>
<organism evidence="4 5">
    <name type="scientific">Pseudooceanicola nanhaiensis</name>
    <dbReference type="NCBI Taxonomy" id="375761"/>
    <lineage>
        <taxon>Bacteria</taxon>
        <taxon>Pseudomonadati</taxon>
        <taxon>Pseudomonadota</taxon>
        <taxon>Alphaproteobacteria</taxon>
        <taxon>Rhodobacterales</taxon>
        <taxon>Paracoccaceae</taxon>
        <taxon>Pseudooceanicola</taxon>
    </lineage>
</organism>
<dbReference type="GO" id="GO:0016787">
    <property type="term" value="F:hydrolase activity"/>
    <property type="evidence" value="ECO:0007669"/>
    <property type="project" value="UniProtKB-KW"/>
</dbReference>
<dbReference type="Pfam" id="PF07859">
    <property type="entry name" value="Abhydrolase_3"/>
    <property type="match status" value="1"/>
</dbReference>
<dbReference type="InterPro" id="IPR013094">
    <property type="entry name" value="AB_hydrolase_3"/>
</dbReference>
<dbReference type="Proteomes" id="UP000649829">
    <property type="component" value="Unassembled WGS sequence"/>
</dbReference>
<protein>
    <submittedName>
        <fullName evidence="4">Alpha/beta hydrolase</fullName>
    </submittedName>
</protein>
<feature type="domain" description="Alpha/beta hydrolase fold-3" evidence="3">
    <location>
        <begin position="111"/>
        <end position="317"/>
    </location>
</feature>
<evidence type="ECO:0000256" key="1">
    <source>
        <dbReference type="ARBA" id="ARBA00010515"/>
    </source>
</evidence>
<dbReference type="RefSeq" id="WP_084178491.1">
    <property type="nucleotide sequence ID" value="NZ_BMLF01000001.1"/>
</dbReference>
<comment type="similarity">
    <text evidence="1">Belongs to the 'GDXG' lipolytic enzyme family.</text>
</comment>
<dbReference type="AlphaFoldDB" id="A0A917WEP4"/>
<accession>A0A917WEP4</accession>
<dbReference type="InterPro" id="IPR029058">
    <property type="entry name" value="AB_hydrolase_fold"/>
</dbReference>
<gene>
    <name evidence="4" type="ORF">GCM10011534_19760</name>
</gene>
<dbReference type="PANTHER" id="PTHR48081:SF8">
    <property type="entry name" value="ALPHA_BETA HYDROLASE FOLD-3 DOMAIN-CONTAINING PROTEIN-RELATED"/>
    <property type="match status" value="1"/>
</dbReference>
<dbReference type="PANTHER" id="PTHR48081">
    <property type="entry name" value="AB HYDROLASE SUPERFAMILY PROTEIN C4A8.06C"/>
    <property type="match status" value="1"/>
</dbReference>
<evidence type="ECO:0000259" key="3">
    <source>
        <dbReference type="Pfam" id="PF07859"/>
    </source>
</evidence>
<dbReference type="PROSITE" id="PS01173">
    <property type="entry name" value="LIPASE_GDXG_HIS"/>
    <property type="match status" value="1"/>
</dbReference>
<dbReference type="EMBL" id="BMLF01000001">
    <property type="protein sequence ID" value="GGL97722.1"/>
    <property type="molecule type" value="Genomic_DNA"/>
</dbReference>
<comment type="caution">
    <text evidence="4">The sequence shown here is derived from an EMBL/GenBank/DDBJ whole genome shotgun (WGS) entry which is preliminary data.</text>
</comment>
<dbReference type="SUPFAM" id="SSF53474">
    <property type="entry name" value="alpha/beta-Hydrolases"/>
    <property type="match status" value="1"/>
</dbReference>
<proteinExistence type="inferred from homology"/>
<reference evidence="4" key="2">
    <citation type="submission" date="2020-09" db="EMBL/GenBank/DDBJ databases">
        <authorList>
            <person name="Sun Q."/>
            <person name="Zhou Y."/>
        </authorList>
    </citation>
    <scope>NUCLEOTIDE SEQUENCE</scope>
    <source>
        <strain evidence="4">CGMCC 1.6293</strain>
    </source>
</reference>
<dbReference type="InterPro" id="IPR002168">
    <property type="entry name" value="Lipase_GDXG_HIS_AS"/>
</dbReference>
<reference evidence="4" key="1">
    <citation type="journal article" date="2014" name="Int. J. Syst. Evol. Microbiol.">
        <title>Complete genome sequence of Corynebacterium casei LMG S-19264T (=DSM 44701T), isolated from a smear-ripened cheese.</title>
        <authorList>
            <consortium name="US DOE Joint Genome Institute (JGI-PGF)"/>
            <person name="Walter F."/>
            <person name="Albersmeier A."/>
            <person name="Kalinowski J."/>
            <person name="Ruckert C."/>
        </authorList>
    </citation>
    <scope>NUCLEOTIDE SEQUENCE</scope>
    <source>
        <strain evidence="4">CGMCC 1.6293</strain>
    </source>
</reference>
<evidence type="ECO:0000313" key="5">
    <source>
        <dbReference type="Proteomes" id="UP000649829"/>
    </source>
</evidence>
<evidence type="ECO:0000313" key="4">
    <source>
        <dbReference type="EMBL" id="GGL97722.1"/>
    </source>
</evidence>
<keyword evidence="2 4" id="KW-0378">Hydrolase</keyword>
<dbReference type="InterPro" id="IPR050300">
    <property type="entry name" value="GDXG_lipolytic_enzyme"/>
</dbReference>
<keyword evidence="5" id="KW-1185">Reference proteome</keyword>
<name>A0A917WEP4_9RHOB</name>
<sequence>MSRLNVLGGLVRLMMPAGVISALYAGRLAEVEGRRIDPKAQALLDLVATVRGPEPVYDVATSREQLAGFVKRFDQPGPEGVRRTEEELPGAEGVRAARVYNPEGAKPARTLLYFHGGGWIQGSIDTHDALCAKLCAGAGIRVISYDYRLAPEDPFPAAPDDVLAAYLGLVSGGLDLSADPAQLVVGGDSAGGNLAAGLMHDLRAGGHPLPTGQLLIYPAVDGRMSSGSMQALAESPMLSRPRMEWYLEQYLPEGHDREDPRFSPLLSERLEGQPRALILVAGHDPLWDDGQSHARALRAAGVEVELREYPGQVHGFLNLTKVQPEGRTAIADVAGWLRAVFADAPATRVEESA</sequence>
<evidence type="ECO:0000256" key="2">
    <source>
        <dbReference type="ARBA" id="ARBA00022801"/>
    </source>
</evidence>